<evidence type="ECO:0000256" key="10">
    <source>
        <dbReference type="ARBA" id="ARBA00022989"/>
    </source>
</evidence>
<keyword evidence="10" id="KW-1133">Transmembrane helix</keyword>
<sequence length="452" mass="51598">MPSRHRPSIWRRNYTGPRLLIFFTFSCLIWLVSRPPRQTAASFTRLGLHPLAEQVLLILKTGATELYTKLPIHFSTMLSCHPLASFLLFSDLAQQIGIHIVHDALANVTPETRTGVVDFELYNKVREIAVEGGDISVLSGQQSWDLDKWKFLPMMRDAWTYAQKQGGGYKWYIMLEADTYIHLPNLYAWLDHMDASEPRYLGSAVVIADGPHFAHGGSGVVLSAPAVAALVAATENRASEWEQKTRETCCGDEILAKALVEGGVTCKMAHPHIQGETAWSLDWRAGGWCRAVVTWHHLRAGEVDALWRFERGWIEKYGVERPILFRDVYEHFVAPHLRPARDDWDSRAESQIFASSTYEAMRFDEQPTNPLQEVAWRSFEDCQRLCEAQESCLQFVYKPEFCGLGDVVKLGKRVEKKEGEAKVRSVWYLDRIERWMKGMPDCENESPWVLPA</sequence>
<dbReference type="PANTHER" id="PTHR23033">
    <property type="entry name" value="BETA1,3-GALACTOSYLTRANSFERASE"/>
    <property type="match status" value="1"/>
</dbReference>
<comment type="pathway">
    <text evidence="2">Protein modification; protein glycosylation.</text>
</comment>
<gene>
    <name evidence="13" type="ORF">M501DRAFT_1011124</name>
</gene>
<evidence type="ECO:0000256" key="7">
    <source>
        <dbReference type="ARBA" id="ARBA00022692"/>
    </source>
</evidence>
<evidence type="ECO:0000256" key="11">
    <source>
        <dbReference type="ARBA" id="ARBA00023136"/>
    </source>
</evidence>
<keyword evidence="7" id="KW-0812">Transmembrane</keyword>
<evidence type="ECO:0000256" key="9">
    <source>
        <dbReference type="ARBA" id="ARBA00022968"/>
    </source>
</evidence>
<dbReference type="Pfam" id="PF02434">
    <property type="entry name" value="Fringe"/>
    <property type="match status" value="1"/>
</dbReference>
<reference evidence="13" key="1">
    <citation type="journal article" date="2020" name="Stud. Mycol.">
        <title>101 Dothideomycetes genomes: a test case for predicting lifestyles and emergence of pathogens.</title>
        <authorList>
            <person name="Haridas S."/>
            <person name="Albert R."/>
            <person name="Binder M."/>
            <person name="Bloem J."/>
            <person name="Labutti K."/>
            <person name="Salamov A."/>
            <person name="Andreopoulos B."/>
            <person name="Baker S."/>
            <person name="Barry K."/>
            <person name="Bills G."/>
            <person name="Bluhm B."/>
            <person name="Cannon C."/>
            <person name="Castanera R."/>
            <person name="Culley D."/>
            <person name="Daum C."/>
            <person name="Ezra D."/>
            <person name="Gonzalez J."/>
            <person name="Henrissat B."/>
            <person name="Kuo A."/>
            <person name="Liang C."/>
            <person name="Lipzen A."/>
            <person name="Lutzoni F."/>
            <person name="Magnuson J."/>
            <person name="Mondo S."/>
            <person name="Nolan M."/>
            <person name="Ohm R."/>
            <person name="Pangilinan J."/>
            <person name="Park H.-J."/>
            <person name="Ramirez L."/>
            <person name="Alfaro M."/>
            <person name="Sun H."/>
            <person name="Tritt A."/>
            <person name="Yoshinaga Y."/>
            <person name="Zwiers L.-H."/>
            <person name="Turgeon B."/>
            <person name="Goodwin S."/>
            <person name="Spatafora J."/>
            <person name="Crous P."/>
            <person name="Grigoriev I."/>
        </authorList>
    </citation>
    <scope>NUCLEOTIDE SEQUENCE</scope>
    <source>
        <strain evidence="13">CBS 101060</strain>
    </source>
</reference>
<keyword evidence="11" id="KW-0472">Membrane</keyword>
<dbReference type="InterPro" id="IPR026050">
    <property type="entry name" value="C1GALT1/C1GALT1_chp1"/>
</dbReference>
<keyword evidence="14" id="KW-1185">Reference proteome</keyword>
<comment type="caution">
    <text evidence="13">The sequence shown here is derived from an EMBL/GenBank/DDBJ whole genome shotgun (WGS) entry which is preliminary data.</text>
</comment>
<dbReference type="AlphaFoldDB" id="A0A9P4VT56"/>
<evidence type="ECO:0000313" key="13">
    <source>
        <dbReference type="EMBL" id="KAF2839249.1"/>
    </source>
</evidence>
<evidence type="ECO:0000256" key="6">
    <source>
        <dbReference type="ARBA" id="ARBA00022679"/>
    </source>
</evidence>
<evidence type="ECO:0000313" key="14">
    <source>
        <dbReference type="Proteomes" id="UP000799429"/>
    </source>
</evidence>
<keyword evidence="8" id="KW-0547">Nucleotide-binding</keyword>
<evidence type="ECO:0000256" key="4">
    <source>
        <dbReference type="ARBA" id="ARBA00012557"/>
    </source>
</evidence>
<dbReference type="Gene3D" id="3.90.550.50">
    <property type="match status" value="1"/>
</dbReference>
<protein>
    <recommendedName>
        <fullName evidence="4">N-acetylgalactosaminide beta-1,3-galactosyltransferase</fullName>
        <ecNumber evidence="4">2.4.1.122</ecNumber>
    </recommendedName>
</protein>
<dbReference type="EC" id="2.4.1.122" evidence="4"/>
<evidence type="ECO:0000256" key="2">
    <source>
        <dbReference type="ARBA" id="ARBA00004922"/>
    </source>
</evidence>
<dbReference type="Proteomes" id="UP000799429">
    <property type="component" value="Unassembled WGS sequence"/>
</dbReference>
<evidence type="ECO:0000256" key="5">
    <source>
        <dbReference type="ARBA" id="ARBA00022676"/>
    </source>
</evidence>
<keyword evidence="9" id="KW-0735">Signal-anchor</keyword>
<evidence type="ECO:0000256" key="3">
    <source>
        <dbReference type="ARBA" id="ARBA00006462"/>
    </source>
</evidence>
<dbReference type="GO" id="GO:0016263">
    <property type="term" value="F:glycoprotein-N-acetylgalactosamine 3-beta-galactosyltransferase activity"/>
    <property type="evidence" value="ECO:0007669"/>
    <property type="project" value="UniProtKB-EC"/>
</dbReference>
<dbReference type="OrthoDB" id="414175at2759"/>
<dbReference type="PANTHER" id="PTHR23033:SF47">
    <property type="entry name" value="APPLE DOMAIN-CONTAINING PROTEIN-RELATED"/>
    <property type="match status" value="1"/>
</dbReference>
<proteinExistence type="inferred from homology"/>
<comment type="similarity">
    <text evidence="3">Belongs to the glycosyltransferase 31 family. Beta3-Gal-T subfamily.</text>
</comment>
<dbReference type="EMBL" id="MU006095">
    <property type="protein sequence ID" value="KAF2839249.1"/>
    <property type="molecule type" value="Genomic_DNA"/>
</dbReference>
<comment type="subcellular location">
    <subcellularLocation>
        <location evidence="1">Membrane</location>
        <topology evidence="1">Single-pass type II membrane protein</topology>
    </subcellularLocation>
</comment>
<dbReference type="GO" id="GO:0000166">
    <property type="term" value="F:nucleotide binding"/>
    <property type="evidence" value="ECO:0007669"/>
    <property type="project" value="UniProtKB-KW"/>
</dbReference>
<organism evidence="13 14">
    <name type="scientific">Patellaria atrata CBS 101060</name>
    <dbReference type="NCBI Taxonomy" id="1346257"/>
    <lineage>
        <taxon>Eukaryota</taxon>
        <taxon>Fungi</taxon>
        <taxon>Dikarya</taxon>
        <taxon>Ascomycota</taxon>
        <taxon>Pezizomycotina</taxon>
        <taxon>Dothideomycetes</taxon>
        <taxon>Dothideomycetes incertae sedis</taxon>
        <taxon>Patellariales</taxon>
        <taxon>Patellariaceae</taxon>
        <taxon>Patellaria</taxon>
    </lineage>
</organism>
<dbReference type="InterPro" id="IPR003378">
    <property type="entry name" value="Fringe-like_glycosylTrfase"/>
</dbReference>
<keyword evidence="5" id="KW-0328">Glycosyltransferase</keyword>
<evidence type="ECO:0000259" key="12">
    <source>
        <dbReference type="Pfam" id="PF02434"/>
    </source>
</evidence>
<evidence type="ECO:0000256" key="8">
    <source>
        <dbReference type="ARBA" id="ARBA00022741"/>
    </source>
</evidence>
<keyword evidence="6" id="KW-0808">Transferase</keyword>
<name>A0A9P4VT56_9PEZI</name>
<evidence type="ECO:0000256" key="1">
    <source>
        <dbReference type="ARBA" id="ARBA00004606"/>
    </source>
</evidence>
<dbReference type="GO" id="GO:0016020">
    <property type="term" value="C:membrane"/>
    <property type="evidence" value="ECO:0007669"/>
    <property type="project" value="UniProtKB-SubCell"/>
</dbReference>
<accession>A0A9P4VT56</accession>
<feature type="domain" description="Fringe-like glycosyltransferase" evidence="12">
    <location>
        <begin position="167"/>
        <end position="235"/>
    </location>
</feature>